<feature type="region of interest" description="Disordered" evidence="2">
    <location>
        <begin position="400"/>
        <end position="434"/>
    </location>
</feature>
<dbReference type="AlphaFoldDB" id="W9R9Y2"/>
<dbReference type="PANTHER" id="PTHR47908:SF2">
    <property type="entry name" value="TETRATRICOPEPTIDE REPEAT (TPR)-LIKE SUPERFAMILY PROTEIN"/>
    <property type="match status" value="1"/>
</dbReference>
<dbReference type="Gene3D" id="1.25.40.10">
    <property type="entry name" value="Tetratricopeptide repeat domain"/>
    <property type="match status" value="1"/>
</dbReference>
<sequence>MAIRIQNPKPSISIHPTITPFKTHFNSHNLFITIPPRTGVLQIQPPSLSITRRSFLPSVSGIWDAITGGNNAREAIQAIRRGMLLFRQGDVSGSLVEFDKAIELDPRQKACRFEEGAEQFRIDVAQNPNDTEESIWCFICEAQLYGADEARRRFLEVGRDPRPVMREAYNMFKDGGDPEKKVASQVTCQKQVGIRVFGGLERVRAGGRIPLVVSILFPPSVARSSGVLEISGSIVLDCLLFLTNWYQSRMIHGAQTGRYGEAGRGREGADDGVGSGAIPDGQADPADLGGNRWVEGGDEKLDRRGPRDLMGHRPAQPENAPEQGEVVLRDRNGPNLGDLQWGGPVVVDPIADEVAPPRDGGPEVRRRLREAAGVVGRDLDERGGRHGPVWPLDLGWEHQADPVKEPPRERGGRLVREPSLKRGPMGARRGNHLDPRVGGMAAEFAGYLAAELGKFGRRTRMNLGGPRVDNRGIGSGDSGSRCRKVREKGKYEEGEWRCRAFPARTLMGGYSELSNILICMTCGNGIRWQWLPCFKWRLVKKASQVLYLHFALKKRAVIEEIHEKQEQVKEWLHSIGIVDQTAVVQDDDEPDDGAVPLHHEDSVRNRNVPSIAALPIFRPALGGQQSISDRAKEAMQGYLNHFLGNLDIVNSREVCKFLEVSRLSFVQEYGPKLKEGYVMVKHLSNVPSNDADINCCPFFWLSCCQDNWHKVWQ</sequence>
<reference evidence="4" key="1">
    <citation type="submission" date="2013-01" db="EMBL/GenBank/DDBJ databases">
        <title>Draft Genome Sequence of a Mulberry Tree, Morus notabilis C.K. Schneid.</title>
        <authorList>
            <person name="He N."/>
            <person name="Zhao S."/>
        </authorList>
    </citation>
    <scope>NUCLEOTIDE SEQUENCE</scope>
</reference>
<keyword evidence="4" id="KW-1185">Reference proteome</keyword>
<dbReference type="PROSITE" id="PS50005">
    <property type="entry name" value="TPR"/>
    <property type="match status" value="1"/>
</dbReference>
<feature type="compositionally biased region" description="Basic and acidic residues" evidence="2">
    <location>
        <begin position="295"/>
        <end position="311"/>
    </location>
</feature>
<protein>
    <submittedName>
        <fullName evidence="3">Phospholipase D p2</fullName>
    </submittedName>
</protein>
<gene>
    <name evidence="3" type="ORF">L484_007291</name>
</gene>
<feature type="compositionally biased region" description="Basic and acidic residues" evidence="2">
    <location>
        <begin position="400"/>
        <end position="420"/>
    </location>
</feature>
<feature type="repeat" description="TPR" evidence="1">
    <location>
        <begin position="75"/>
        <end position="108"/>
    </location>
</feature>
<accession>W9R9Y2</accession>
<dbReference type="eggNOG" id="KOG1329">
    <property type="taxonomic scope" value="Eukaryota"/>
</dbReference>
<dbReference type="EMBL" id="KE344401">
    <property type="protein sequence ID" value="EXB60975.1"/>
    <property type="molecule type" value="Genomic_DNA"/>
</dbReference>
<dbReference type="InterPro" id="IPR011990">
    <property type="entry name" value="TPR-like_helical_dom_sf"/>
</dbReference>
<dbReference type="PANTHER" id="PTHR47908">
    <property type="match status" value="1"/>
</dbReference>
<dbReference type="STRING" id="981085.W9R9Y2"/>
<dbReference type="GO" id="GO:0009507">
    <property type="term" value="C:chloroplast"/>
    <property type="evidence" value="ECO:0007669"/>
    <property type="project" value="TreeGrafter"/>
</dbReference>
<name>W9R9Y2_9ROSA</name>
<evidence type="ECO:0000313" key="3">
    <source>
        <dbReference type="EMBL" id="EXB60975.1"/>
    </source>
</evidence>
<evidence type="ECO:0000256" key="2">
    <source>
        <dbReference type="SAM" id="MobiDB-lite"/>
    </source>
</evidence>
<feature type="region of interest" description="Disordered" evidence="2">
    <location>
        <begin position="258"/>
        <end position="325"/>
    </location>
</feature>
<keyword evidence="1" id="KW-0802">TPR repeat</keyword>
<dbReference type="SUPFAM" id="SSF48452">
    <property type="entry name" value="TPR-like"/>
    <property type="match status" value="1"/>
</dbReference>
<proteinExistence type="predicted"/>
<evidence type="ECO:0000256" key="1">
    <source>
        <dbReference type="PROSITE-ProRule" id="PRU00339"/>
    </source>
</evidence>
<dbReference type="Proteomes" id="UP000030645">
    <property type="component" value="Unassembled WGS sequence"/>
</dbReference>
<organism evidence="3 4">
    <name type="scientific">Morus notabilis</name>
    <dbReference type="NCBI Taxonomy" id="981085"/>
    <lineage>
        <taxon>Eukaryota</taxon>
        <taxon>Viridiplantae</taxon>
        <taxon>Streptophyta</taxon>
        <taxon>Embryophyta</taxon>
        <taxon>Tracheophyta</taxon>
        <taxon>Spermatophyta</taxon>
        <taxon>Magnoliopsida</taxon>
        <taxon>eudicotyledons</taxon>
        <taxon>Gunneridae</taxon>
        <taxon>Pentapetalae</taxon>
        <taxon>rosids</taxon>
        <taxon>fabids</taxon>
        <taxon>Rosales</taxon>
        <taxon>Moraceae</taxon>
        <taxon>Moreae</taxon>
        <taxon>Morus</taxon>
    </lineage>
</organism>
<dbReference type="InterPro" id="IPR019734">
    <property type="entry name" value="TPR_rpt"/>
</dbReference>
<evidence type="ECO:0000313" key="4">
    <source>
        <dbReference type="Proteomes" id="UP000030645"/>
    </source>
</evidence>